<dbReference type="CDD" id="cd12087">
    <property type="entry name" value="TM_EGFR-like"/>
    <property type="match status" value="1"/>
</dbReference>
<feature type="region of interest" description="Disordered" evidence="1">
    <location>
        <begin position="315"/>
        <end position="342"/>
    </location>
</feature>
<evidence type="ECO:0000313" key="4">
    <source>
        <dbReference type="Proteomes" id="UP000250266"/>
    </source>
</evidence>
<keyword evidence="2" id="KW-0472">Membrane</keyword>
<proteinExistence type="predicted"/>
<evidence type="ECO:0000313" key="3">
    <source>
        <dbReference type="EMBL" id="OCK83993.1"/>
    </source>
</evidence>
<evidence type="ECO:0000256" key="2">
    <source>
        <dbReference type="SAM" id="Phobius"/>
    </source>
</evidence>
<dbReference type="EMBL" id="KV744847">
    <property type="protein sequence ID" value="OCK83993.1"/>
    <property type="molecule type" value="Genomic_DNA"/>
</dbReference>
<organism evidence="3 4">
    <name type="scientific">Lepidopterella palustris CBS 459.81</name>
    <dbReference type="NCBI Taxonomy" id="1314670"/>
    <lineage>
        <taxon>Eukaryota</taxon>
        <taxon>Fungi</taxon>
        <taxon>Dikarya</taxon>
        <taxon>Ascomycota</taxon>
        <taxon>Pezizomycotina</taxon>
        <taxon>Dothideomycetes</taxon>
        <taxon>Pleosporomycetidae</taxon>
        <taxon>Mytilinidiales</taxon>
        <taxon>Argynnaceae</taxon>
        <taxon>Lepidopterella</taxon>
    </lineage>
</organism>
<dbReference type="OrthoDB" id="3930134at2759"/>
<dbReference type="Proteomes" id="UP000250266">
    <property type="component" value="Unassembled WGS sequence"/>
</dbReference>
<keyword evidence="4" id="KW-1185">Reference proteome</keyword>
<accession>A0A8E2EHN9</accession>
<name>A0A8E2EHN9_9PEZI</name>
<dbReference type="AlphaFoldDB" id="A0A8E2EHN9"/>
<feature type="compositionally biased region" description="Polar residues" evidence="1">
    <location>
        <begin position="328"/>
        <end position="342"/>
    </location>
</feature>
<gene>
    <name evidence="3" type="ORF">K432DRAFT_401533</name>
</gene>
<protein>
    <recommendedName>
        <fullName evidence="5">Mid2 domain-containing protein</fullName>
    </recommendedName>
</protein>
<sequence length="342" mass="35046">MASTRGTNIGPLKSIFTPPPGCSVVVAQCNICTNAWQAQQCYSVNSDSAGAEDIATCWPPAAATVPTPAAPLAGWGYYSPGLNCPSGYTSACTSISQKGSSSAVSLANTGTFQFALTAGETAVGCCPSGYSCGANGDNWQTCISVASSATFPAVTCDAGTSGDLRYWTIPFTTTSAITVSTVTLWAPLIQINWQSSDRPVTTPTISSTSSPTSSTTSSTVSSTTASPTPSPSLSGGLSSGAKIAIGVVIPVIFLLALGAAFFFFRKMQRRKKLGSPGSDGVHYVEVSADHIHELDGPQGVAIGVKVNPDDPQELAAHHGPFYELGSPASPNGRNKPATTVYQ</sequence>
<keyword evidence="2" id="KW-1133">Transmembrane helix</keyword>
<reference evidence="3 4" key="1">
    <citation type="journal article" date="2016" name="Nat. Commun.">
        <title>Ectomycorrhizal ecology is imprinted in the genome of the dominant symbiotic fungus Cenococcum geophilum.</title>
        <authorList>
            <consortium name="DOE Joint Genome Institute"/>
            <person name="Peter M."/>
            <person name="Kohler A."/>
            <person name="Ohm R.A."/>
            <person name="Kuo A."/>
            <person name="Krutzmann J."/>
            <person name="Morin E."/>
            <person name="Arend M."/>
            <person name="Barry K.W."/>
            <person name="Binder M."/>
            <person name="Choi C."/>
            <person name="Clum A."/>
            <person name="Copeland A."/>
            <person name="Grisel N."/>
            <person name="Haridas S."/>
            <person name="Kipfer T."/>
            <person name="LaButti K."/>
            <person name="Lindquist E."/>
            <person name="Lipzen A."/>
            <person name="Maire R."/>
            <person name="Meier B."/>
            <person name="Mihaltcheva S."/>
            <person name="Molinier V."/>
            <person name="Murat C."/>
            <person name="Poggeler S."/>
            <person name="Quandt C.A."/>
            <person name="Sperisen C."/>
            <person name="Tritt A."/>
            <person name="Tisserant E."/>
            <person name="Crous P.W."/>
            <person name="Henrissat B."/>
            <person name="Nehls U."/>
            <person name="Egli S."/>
            <person name="Spatafora J.W."/>
            <person name="Grigoriev I.V."/>
            <person name="Martin F.M."/>
        </authorList>
    </citation>
    <scope>NUCLEOTIDE SEQUENCE [LARGE SCALE GENOMIC DNA]</scope>
    <source>
        <strain evidence="3 4">CBS 459.81</strain>
    </source>
</reference>
<feature type="transmembrane region" description="Helical" evidence="2">
    <location>
        <begin position="243"/>
        <end position="264"/>
    </location>
</feature>
<feature type="compositionally biased region" description="Low complexity" evidence="1">
    <location>
        <begin position="199"/>
        <end position="235"/>
    </location>
</feature>
<evidence type="ECO:0008006" key="5">
    <source>
        <dbReference type="Google" id="ProtNLM"/>
    </source>
</evidence>
<feature type="region of interest" description="Disordered" evidence="1">
    <location>
        <begin position="197"/>
        <end position="235"/>
    </location>
</feature>
<evidence type="ECO:0000256" key="1">
    <source>
        <dbReference type="SAM" id="MobiDB-lite"/>
    </source>
</evidence>
<keyword evidence="2" id="KW-0812">Transmembrane</keyword>